<dbReference type="InterPro" id="IPR030386">
    <property type="entry name" value="G_GB1_RHD3_dom"/>
</dbReference>
<keyword evidence="2" id="KW-0378">Hydrolase</keyword>
<dbReference type="Gene3D" id="1.20.58.420">
    <property type="entry name" value="AHSP"/>
    <property type="match status" value="1"/>
</dbReference>
<dbReference type="InterPro" id="IPR036543">
    <property type="entry name" value="Guanylate-bd_C_sf"/>
</dbReference>
<sequence length="673" mass="79018">FQDRYSNSEMNSAVQIVEKVGETYVLKEDALRRILQQKSVLNKKVAVLTVAGAFRKGKSFFLSNCVRYLTDGKDWMAPTASVTGFTWRRSTNSVTEGILMWPEPFLVKNANGEELAILLMDTEGAFDHKSSISQCATVFALSALMSSVLVYNVMQDIQEDTLNHLQFFAKYGSYALDEQHTKSPFQSLLFLIRDWQNDDEYGMEAGRKLLDEKFKAHASTKDSMLALREDIKRSFVDIKCSLLPSPGDKIRKGSEGTITVNDMDPDFREEMVELIPYLTDNLIRPKEIGSKQITGSEFFEFFKTYISLFGSGKVPEPKSIYEATVEATHQSALTISLDHYNATMRKKFSELADRQYFEEARLQSIHQETMSAAVKMFADTKKMGELPRYLTTLKEKIEVLFKDTFLRDNLNRITIERTRKEKEEAERKRIEQEARAKKELAEKERQKEEMRVKMERERREKEEAERRRVEQERRHREEREAAEKRRIEEQRKAREEQERRDREMREQMERARRAREEEMERVQKQMEQMRLESERKEQERERRETEREEEHKRQLEKERQRREEAERERERERDRARASQQMFMPFNPFGQNCQPSPFNPMQQSFMSPSSFMSSPYNDFSPSSPSFSSPGSTSSGRSVGRPRGTVLERAEQGIMPRPGATRDLNILRRNGYDV</sequence>
<name>A0AAV5SZA4_9BILA</name>
<dbReference type="PANTHER" id="PTHR10751">
    <property type="entry name" value="GUANYLATE BINDING PROTEIN"/>
    <property type="match status" value="1"/>
</dbReference>
<gene>
    <name evidence="7" type="ORF">PENTCL1PPCAC_9498</name>
</gene>
<dbReference type="GO" id="GO:0003924">
    <property type="term" value="F:GTPase activity"/>
    <property type="evidence" value="ECO:0007669"/>
    <property type="project" value="InterPro"/>
</dbReference>
<dbReference type="Pfam" id="PF02841">
    <property type="entry name" value="GBP_C"/>
    <property type="match status" value="1"/>
</dbReference>
<evidence type="ECO:0000256" key="5">
    <source>
        <dbReference type="SAM" id="MobiDB-lite"/>
    </source>
</evidence>
<proteinExistence type="inferred from homology"/>
<dbReference type="InterPro" id="IPR015894">
    <property type="entry name" value="Guanylate-bd_N"/>
</dbReference>
<feature type="non-terminal residue" evidence="7">
    <location>
        <position position="1"/>
    </location>
</feature>
<feature type="compositionally biased region" description="Basic and acidic residues" evidence="5">
    <location>
        <begin position="441"/>
        <end position="577"/>
    </location>
</feature>
<feature type="domain" description="GB1/RHD3-type G" evidence="6">
    <location>
        <begin position="42"/>
        <end position="287"/>
    </location>
</feature>
<dbReference type="GO" id="GO:0005525">
    <property type="term" value="F:GTP binding"/>
    <property type="evidence" value="ECO:0007669"/>
    <property type="project" value="UniProtKB-KW"/>
</dbReference>
<organism evidence="7 8">
    <name type="scientific">Pristionchus entomophagus</name>
    <dbReference type="NCBI Taxonomy" id="358040"/>
    <lineage>
        <taxon>Eukaryota</taxon>
        <taxon>Metazoa</taxon>
        <taxon>Ecdysozoa</taxon>
        <taxon>Nematoda</taxon>
        <taxon>Chromadorea</taxon>
        <taxon>Rhabditida</taxon>
        <taxon>Rhabditina</taxon>
        <taxon>Diplogasteromorpha</taxon>
        <taxon>Diplogasteroidea</taxon>
        <taxon>Neodiplogasteridae</taxon>
        <taxon>Pristionchus</taxon>
    </lineage>
</organism>
<dbReference type="SUPFAM" id="SSF48340">
    <property type="entry name" value="Interferon-induced guanylate-binding protein 1 (GBP1), C-terminal domain"/>
    <property type="match status" value="1"/>
</dbReference>
<keyword evidence="3" id="KW-0342">GTP-binding</keyword>
<dbReference type="PROSITE" id="PS51715">
    <property type="entry name" value="G_GB1_RHD3"/>
    <property type="match status" value="1"/>
</dbReference>
<dbReference type="InterPro" id="IPR027417">
    <property type="entry name" value="P-loop_NTPase"/>
</dbReference>
<feature type="compositionally biased region" description="Low complexity" evidence="5">
    <location>
        <begin position="600"/>
        <end position="644"/>
    </location>
</feature>
<dbReference type="EMBL" id="BTSX01000003">
    <property type="protein sequence ID" value="GMS87323.1"/>
    <property type="molecule type" value="Genomic_DNA"/>
</dbReference>
<dbReference type="Proteomes" id="UP001432027">
    <property type="component" value="Unassembled WGS sequence"/>
</dbReference>
<evidence type="ECO:0000256" key="2">
    <source>
        <dbReference type="ARBA" id="ARBA00022801"/>
    </source>
</evidence>
<evidence type="ECO:0000256" key="1">
    <source>
        <dbReference type="ARBA" id="ARBA00022741"/>
    </source>
</evidence>
<evidence type="ECO:0000259" key="6">
    <source>
        <dbReference type="PROSITE" id="PS51715"/>
    </source>
</evidence>
<dbReference type="Gene3D" id="3.40.50.300">
    <property type="entry name" value="P-loop containing nucleotide triphosphate hydrolases"/>
    <property type="match status" value="1"/>
</dbReference>
<dbReference type="AlphaFoldDB" id="A0AAV5SZA4"/>
<feature type="region of interest" description="Disordered" evidence="5">
    <location>
        <begin position="441"/>
        <end position="673"/>
    </location>
</feature>
<dbReference type="SUPFAM" id="SSF52540">
    <property type="entry name" value="P-loop containing nucleoside triphosphate hydrolases"/>
    <property type="match status" value="1"/>
</dbReference>
<reference evidence="7" key="1">
    <citation type="submission" date="2023-10" db="EMBL/GenBank/DDBJ databases">
        <title>Genome assembly of Pristionchus species.</title>
        <authorList>
            <person name="Yoshida K."/>
            <person name="Sommer R.J."/>
        </authorList>
    </citation>
    <scope>NUCLEOTIDE SEQUENCE</scope>
    <source>
        <strain evidence="7">RS0144</strain>
    </source>
</reference>
<comment type="caution">
    <text evidence="7">The sequence shown here is derived from an EMBL/GenBank/DDBJ whole genome shotgun (WGS) entry which is preliminary data.</text>
</comment>
<evidence type="ECO:0000313" key="8">
    <source>
        <dbReference type="Proteomes" id="UP001432027"/>
    </source>
</evidence>
<keyword evidence="8" id="KW-1185">Reference proteome</keyword>
<evidence type="ECO:0000313" key="7">
    <source>
        <dbReference type="EMBL" id="GMS87323.1"/>
    </source>
</evidence>
<protein>
    <recommendedName>
        <fullName evidence="6">GB1/RHD3-type G domain-containing protein</fullName>
    </recommendedName>
</protein>
<comment type="similarity">
    <text evidence="4">Belongs to the TRAFAC class dynamin-like GTPase superfamily. GB1/RHD3 GTPase family.</text>
</comment>
<evidence type="ECO:0000256" key="3">
    <source>
        <dbReference type="ARBA" id="ARBA00023134"/>
    </source>
</evidence>
<keyword evidence="1" id="KW-0547">Nucleotide-binding</keyword>
<dbReference type="InterPro" id="IPR003191">
    <property type="entry name" value="Guanylate-bd/ATL_C"/>
</dbReference>
<evidence type="ECO:0000256" key="4">
    <source>
        <dbReference type="PROSITE-ProRule" id="PRU01052"/>
    </source>
</evidence>
<dbReference type="Pfam" id="PF02263">
    <property type="entry name" value="GBP"/>
    <property type="match status" value="1"/>
</dbReference>
<dbReference type="CDD" id="cd01851">
    <property type="entry name" value="GBP"/>
    <property type="match status" value="1"/>
</dbReference>
<accession>A0AAV5SZA4</accession>